<dbReference type="SUPFAM" id="SSF48452">
    <property type="entry name" value="TPR-like"/>
    <property type="match status" value="1"/>
</dbReference>
<comment type="caution">
    <text evidence="1">The sequence shown here is derived from an EMBL/GenBank/DDBJ whole genome shotgun (WGS) entry which is preliminary data.</text>
</comment>
<sequence>MKAIFSIIGVLFFANINAQKFDCSSKIKEYQELFQAKKVTESFTAWTEVSKNCPKQSESVYTDGIEIQQFRIDNAASPEDKEKLVRELLKLYDQYNRNFPSSSADFEVKKALALMDSNVGTNQEIYSLLDSSFAKNPKNLSDARAIYTYFNLYFEKYQAEKTKVTSDMVLDKYMVISALLTELETDKPEKETEYKTAARGVRSLVKELATCDNLSTYYEKNFEANKENAEWLTTALSNLTIKCGGEPIYNAIAEANYKLKPTSKSAYFMAVTCIKQHRLPEAIQYFTEAEALETDPLEKAKLDYSLATGLLSKEKEKSKALLVKAYTLDPKMGKAYLFLAEQYSNSAEECGKTDFEKKAVYYLAEETLKKAVTAEPRLKPTADRMIERFASKKLTDKDISDKKMNGKSITIGCWINETITFPKK</sequence>
<gene>
    <name evidence="1" type="ORF">EZL74_02725</name>
</gene>
<dbReference type="Gene3D" id="1.25.40.10">
    <property type="entry name" value="Tetratricopeptide repeat domain"/>
    <property type="match status" value="1"/>
</dbReference>
<dbReference type="RefSeq" id="WP_131475058.1">
    <property type="nucleotide sequence ID" value="NZ_SJPE01000002.1"/>
</dbReference>
<dbReference type="AlphaFoldDB" id="A0A4Q9Z8X1"/>
<evidence type="ECO:0000313" key="1">
    <source>
        <dbReference type="EMBL" id="TBX70607.1"/>
    </source>
</evidence>
<dbReference type="InterPro" id="IPR011990">
    <property type="entry name" value="TPR-like_helical_dom_sf"/>
</dbReference>
<proteinExistence type="predicted"/>
<dbReference type="OrthoDB" id="1522899at2"/>
<organism evidence="1 2">
    <name type="scientific">Flavobacterium silvisoli</name>
    <dbReference type="NCBI Taxonomy" id="2529433"/>
    <lineage>
        <taxon>Bacteria</taxon>
        <taxon>Pseudomonadati</taxon>
        <taxon>Bacteroidota</taxon>
        <taxon>Flavobacteriia</taxon>
        <taxon>Flavobacteriales</taxon>
        <taxon>Flavobacteriaceae</taxon>
        <taxon>Flavobacterium</taxon>
    </lineage>
</organism>
<dbReference type="EMBL" id="SJPE01000002">
    <property type="protein sequence ID" value="TBX70607.1"/>
    <property type="molecule type" value="Genomic_DNA"/>
</dbReference>
<reference evidence="1 2" key="1">
    <citation type="submission" date="2019-02" db="EMBL/GenBank/DDBJ databases">
        <title>Flavobacterium sp. RD-2-33 isolated from forest soil.</title>
        <authorList>
            <person name="Chaudhary D.K."/>
        </authorList>
    </citation>
    <scope>NUCLEOTIDE SEQUENCE [LARGE SCALE GENOMIC DNA]</scope>
    <source>
        <strain evidence="1 2">RD-2-33</strain>
    </source>
</reference>
<evidence type="ECO:0000313" key="2">
    <source>
        <dbReference type="Proteomes" id="UP000293300"/>
    </source>
</evidence>
<dbReference type="Proteomes" id="UP000293300">
    <property type="component" value="Unassembled WGS sequence"/>
</dbReference>
<keyword evidence="2" id="KW-1185">Reference proteome</keyword>
<accession>A0A4Q9Z8X1</accession>
<name>A0A4Q9Z8X1_9FLAO</name>
<protein>
    <recommendedName>
        <fullName evidence="3">Tetratricopeptide repeat protein</fullName>
    </recommendedName>
</protein>
<evidence type="ECO:0008006" key="3">
    <source>
        <dbReference type="Google" id="ProtNLM"/>
    </source>
</evidence>